<dbReference type="InterPro" id="IPR057739">
    <property type="entry name" value="Glyco_hydro_29_N"/>
</dbReference>
<dbReference type="InterPro" id="IPR031919">
    <property type="entry name" value="Fucosidase_C"/>
</dbReference>
<keyword evidence="4" id="KW-0378">Hydrolase</keyword>
<dbReference type="InterPro" id="IPR017853">
    <property type="entry name" value="GH"/>
</dbReference>
<dbReference type="PANTHER" id="PTHR10030">
    <property type="entry name" value="ALPHA-L-FUCOSIDASE"/>
    <property type="match status" value="1"/>
</dbReference>
<dbReference type="PANTHER" id="PTHR10030:SF37">
    <property type="entry name" value="ALPHA-L-FUCOSIDASE-RELATED"/>
    <property type="match status" value="1"/>
</dbReference>
<evidence type="ECO:0000256" key="3">
    <source>
        <dbReference type="ARBA" id="ARBA00022729"/>
    </source>
</evidence>
<organism evidence="8 9">
    <name type="scientific">Rotaria sordida</name>
    <dbReference type="NCBI Taxonomy" id="392033"/>
    <lineage>
        <taxon>Eukaryota</taxon>
        <taxon>Metazoa</taxon>
        <taxon>Spiralia</taxon>
        <taxon>Gnathifera</taxon>
        <taxon>Rotifera</taxon>
        <taxon>Eurotatoria</taxon>
        <taxon>Bdelloidea</taxon>
        <taxon>Philodinida</taxon>
        <taxon>Philodinidae</taxon>
        <taxon>Rotaria</taxon>
    </lineage>
</organism>
<dbReference type="EC" id="3.2.1.51" evidence="2"/>
<evidence type="ECO:0000259" key="6">
    <source>
        <dbReference type="Pfam" id="PF01120"/>
    </source>
</evidence>
<evidence type="ECO:0000313" key="9">
    <source>
        <dbReference type="Proteomes" id="UP000663870"/>
    </source>
</evidence>
<dbReference type="GO" id="GO:0005764">
    <property type="term" value="C:lysosome"/>
    <property type="evidence" value="ECO:0007669"/>
    <property type="project" value="TreeGrafter"/>
</dbReference>
<dbReference type="SMART" id="SM00812">
    <property type="entry name" value="Alpha_L_fucos"/>
    <property type="match status" value="1"/>
</dbReference>
<evidence type="ECO:0000256" key="2">
    <source>
        <dbReference type="ARBA" id="ARBA00012662"/>
    </source>
</evidence>
<reference evidence="8" key="1">
    <citation type="submission" date="2021-02" db="EMBL/GenBank/DDBJ databases">
        <authorList>
            <person name="Nowell W R."/>
        </authorList>
    </citation>
    <scope>NUCLEOTIDE SEQUENCE</scope>
</reference>
<dbReference type="InterPro" id="IPR018526">
    <property type="entry name" value="Glyco_hydro_29_CS"/>
</dbReference>
<comment type="similarity">
    <text evidence="1">Belongs to the glycosyl hydrolase 29 family.</text>
</comment>
<dbReference type="Gene3D" id="3.20.20.80">
    <property type="entry name" value="Glycosidases"/>
    <property type="match status" value="1"/>
</dbReference>
<name>A0A816BRV9_9BILA</name>
<dbReference type="PROSITE" id="PS00385">
    <property type="entry name" value="ALPHA_L_FUCOSIDASE"/>
    <property type="match status" value="1"/>
</dbReference>
<comment type="caution">
    <text evidence="8">The sequence shown here is derived from an EMBL/GenBank/DDBJ whole genome shotgun (WGS) entry which is preliminary data.</text>
</comment>
<dbReference type="GO" id="GO:0006004">
    <property type="term" value="P:fucose metabolic process"/>
    <property type="evidence" value="ECO:0007669"/>
    <property type="project" value="TreeGrafter"/>
</dbReference>
<gene>
    <name evidence="8" type="ORF">JXQ802_LOCUS49627</name>
</gene>
<feature type="domain" description="Glycoside hydrolase family 29 N-terminal" evidence="6">
    <location>
        <begin position="52"/>
        <end position="161"/>
    </location>
</feature>
<proteinExistence type="inferred from homology"/>
<evidence type="ECO:0000256" key="1">
    <source>
        <dbReference type="ARBA" id="ARBA00007951"/>
    </source>
</evidence>
<dbReference type="SUPFAM" id="SSF51445">
    <property type="entry name" value="(Trans)glycosidases"/>
    <property type="match status" value="1"/>
</dbReference>
<keyword evidence="5" id="KW-0326">Glycosidase</keyword>
<sequence length="258" mass="29061">MDNVNNTSNNGEEDTELIISSLFTDMVTEVLLMHQQHLAKLNRGRVRRCREPKIANDRWGTDIPCHHGGFYTSTDRFNPGHLVTHKWENCFTIDKHSCGYIRTSGVNDYLTIQEILYQIITTVSTGGNVLINVGPTSYGKISPIYEERLRQMGSWLKVNGEAIYNSIPWKYQNDTINKNVWYTSSNDKQFIYACAPISSSNTSITLLGSDVGSLSWRSAGTSGGIVIELSNIKICSLASNWAWVFKLQNVTPKQTNEK</sequence>
<dbReference type="AlphaFoldDB" id="A0A816BRV9"/>
<dbReference type="Proteomes" id="UP000663870">
    <property type="component" value="Unassembled WGS sequence"/>
</dbReference>
<protein>
    <recommendedName>
        <fullName evidence="2">alpha-L-fucosidase</fullName>
        <ecNumber evidence="2">3.2.1.51</ecNumber>
    </recommendedName>
</protein>
<dbReference type="Pfam" id="PF16757">
    <property type="entry name" value="Fucosidase_C"/>
    <property type="match status" value="1"/>
</dbReference>
<dbReference type="GO" id="GO:0016139">
    <property type="term" value="P:glycoside catabolic process"/>
    <property type="evidence" value="ECO:0007669"/>
    <property type="project" value="TreeGrafter"/>
</dbReference>
<evidence type="ECO:0000313" key="8">
    <source>
        <dbReference type="EMBL" id="CAF1613061.1"/>
    </source>
</evidence>
<dbReference type="GO" id="GO:0004560">
    <property type="term" value="F:alpha-L-fucosidase activity"/>
    <property type="evidence" value="ECO:0007669"/>
    <property type="project" value="UniProtKB-EC"/>
</dbReference>
<dbReference type="InterPro" id="IPR000933">
    <property type="entry name" value="Glyco_hydro_29"/>
</dbReference>
<dbReference type="EMBL" id="CAJNOL010006033">
    <property type="protein sequence ID" value="CAF1613061.1"/>
    <property type="molecule type" value="Genomic_DNA"/>
</dbReference>
<feature type="domain" description="Alpha-L-fucosidase C-terminal" evidence="7">
    <location>
        <begin position="172"/>
        <end position="248"/>
    </location>
</feature>
<keyword evidence="9" id="KW-1185">Reference proteome</keyword>
<accession>A0A816BRV9</accession>
<keyword evidence="3" id="KW-0732">Signal</keyword>
<evidence type="ECO:0000259" key="7">
    <source>
        <dbReference type="Pfam" id="PF16757"/>
    </source>
</evidence>
<evidence type="ECO:0000256" key="5">
    <source>
        <dbReference type="ARBA" id="ARBA00023295"/>
    </source>
</evidence>
<dbReference type="Pfam" id="PF01120">
    <property type="entry name" value="Alpha_L_fucos"/>
    <property type="match status" value="1"/>
</dbReference>
<evidence type="ECO:0000256" key="4">
    <source>
        <dbReference type="ARBA" id="ARBA00022801"/>
    </source>
</evidence>